<evidence type="ECO:0000313" key="6">
    <source>
        <dbReference type="EMBL" id="SHE73787.1"/>
    </source>
</evidence>
<dbReference type="Proteomes" id="UP000184128">
    <property type="component" value="Unassembled WGS sequence"/>
</dbReference>
<evidence type="ECO:0000256" key="1">
    <source>
        <dbReference type="ARBA" id="ARBA00001946"/>
    </source>
</evidence>
<dbReference type="GO" id="GO:0008934">
    <property type="term" value="F:inositol monophosphate 1-phosphatase activity"/>
    <property type="evidence" value="ECO:0007669"/>
    <property type="project" value="TreeGrafter"/>
</dbReference>
<dbReference type="PRINTS" id="PR00378">
    <property type="entry name" value="LIIMPHPHTASE"/>
</dbReference>
<feature type="binding site" evidence="5">
    <location>
        <position position="214"/>
    </location>
    <ligand>
        <name>Mg(2+)</name>
        <dbReference type="ChEBI" id="CHEBI:18420"/>
        <label>1</label>
        <note>catalytic</note>
    </ligand>
</feature>
<dbReference type="Gene3D" id="3.30.540.10">
    <property type="entry name" value="Fructose-1,6-Bisphosphatase, subunit A, domain 1"/>
    <property type="match status" value="1"/>
</dbReference>
<keyword evidence="2 5" id="KW-0479">Metal-binding</keyword>
<gene>
    <name evidence="6" type="ORF">SAMN02745249_01042</name>
</gene>
<dbReference type="GO" id="GO:0046872">
    <property type="term" value="F:metal ion binding"/>
    <property type="evidence" value="ECO:0007669"/>
    <property type="project" value="UniProtKB-KW"/>
</dbReference>
<keyword evidence="3" id="KW-0378">Hydrolase</keyword>
<dbReference type="EMBL" id="FQUF01000013">
    <property type="protein sequence ID" value="SHE73787.1"/>
    <property type="molecule type" value="Genomic_DNA"/>
</dbReference>
<feature type="binding site" evidence="5">
    <location>
        <position position="69"/>
    </location>
    <ligand>
        <name>Mg(2+)</name>
        <dbReference type="ChEBI" id="CHEBI:18420"/>
        <label>1</label>
        <note>catalytic</note>
    </ligand>
</feature>
<dbReference type="FunFam" id="3.30.540.10:FF:000003">
    <property type="entry name" value="Inositol-1-monophosphatase"/>
    <property type="match status" value="1"/>
</dbReference>
<dbReference type="STRING" id="1121025.SAMN02745249_01042"/>
<keyword evidence="7" id="KW-1185">Reference proteome</keyword>
<dbReference type="InterPro" id="IPR000760">
    <property type="entry name" value="Inositol_monophosphatase-like"/>
</dbReference>
<evidence type="ECO:0000256" key="5">
    <source>
        <dbReference type="PIRSR" id="PIRSR600760-2"/>
    </source>
</evidence>
<dbReference type="InterPro" id="IPR020552">
    <property type="entry name" value="Inositol_monoPase_Li-sen"/>
</dbReference>
<dbReference type="GO" id="GO:0046854">
    <property type="term" value="P:phosphatidylinositol phosphate biosynthetic process"/>
    <property type="evidence" value="ECO:0007669"/>
    <property type="project" value="InterPro"/>
</dbReference>
<protein>
    <submittedName>
        <fullName evidence="6">Myo-inositol-1(Or 4)-monophosphatase</fullName>
    </submittedName>
</protein>
<accession>A0A1M4VXU8</accession>
<dbReference type="Pfam" id="PF00459">
    <property type="entry name" value="Inositol_P"/>
    <property type="match status" value="1"/>
</dbReference>
<evidence type="ECO:0000256" key="4">
    <source>
        <dbReference type="ARBA" id="ARBA00022842"/>
    </source>
</evidence>
<sequence length="261" mass="29468">MQMTEKRDVLIKEWLKEAATEIKEALQHDLEVEVKSRANDLVTQMDRKIEKELVQKINQHFPNDLIISEEGFGDHVSREDFEQQTVWFLDPIDGTLNFVLQNENYAVMLAVYEKGIGKQAYIYDITHNKLYWGIKDNGVYCNDQPLPKMKDLPLDKGLFASNSMFLSDQQVSFNAEITKRAMGVRTIGSAGLESVELTKGSTVAYVSYGLKPWDIAPGLFLVEENGGVVTQFDGSRVDLLNTNPTIMATPTAQKEITKLLS</sequence>
<feature type="binding site" evidence="5">
    <location>
        <position position="90"/>
    </location>
    <ligand>
        <name>Mg(2+)</name>
        <dbReference type="ChEBI" id="CHEBI:18420"/>
        <label>2</label>
    </ligand>
</feature>
<evidence type="ECO:0000256" key="2">
    <source>
        <dbReference type="ARBA" id="ARBA00022723"/>
    </source>
</evidence>
<dbReference type="PANTHER" id="PTHR20854">
    <property type="entry name" value="INOSITOL MONOPHOSPHATASE"/>
    <property type="match status" value="1"/>
</dbReference>
<evidence type="ECO:0000256" key="3">
    <source>
        <dbReference type="ARBA" id="ARBA00022801"/>
    </source>
</evidence>
<dbReference type="CDD" id="cd01637">
    <property type="entry name" value="IMPase_like"/>
    <property type="match status" value="1"/>
</dbReference>
<dbReference type="GO" id="GO:0007165">
    <property type="term" value="P:signal transduction"/>
    <property type="evidence" value="ECO:0007669"/>
    <property type="project" value="TreeGrafter"/>
</dbReference>
<keyword evidence="4 5" id="KW-0460">Magnesium</keyword>
<dbReference type="GO" id="GO:0006020">
    <property type="term" value="P:inositol metabolic process"/>
    <property type="evidence" value="ECO:0007669"/>
    <property type="project" value="TreeGrafter"/>
</dbReference>
<dbReference type="PANTHER" id="PTHR20854:SF4">
    <property type="entry name" value="INOSITOL-1-MONOPHOSPHATASE-RELATED"/>
    <property type="match status" value="1"/>
</dbReference>
<feature type="binding site" evidence="5">
    <location>
        <position position="92"/>
    </location>
    <ligand>
        <name>Mg(2+)</name>
        <dbReference type="ChEBI" id="CHEBI:18420"/>
        <label>1</label>
        <note>catalytic</note>
    </ligand>
</feature>
<proteinExistence type="predicted"/>
<reference evidence="6 7" key="1">
    <citation type="submission" date="2016-11" db="EMBL/GenBank/DDBJ databases">
        <authorList>
            <person name="Jaros S."/>
            <person name="Januszkiewicz K."/>
            <person name="Wedrychowicz H."/>
        </authorList>
    </citation>
    <scope>NUCLEOTIDE SEQUENCE [LARGE SCALE GENOMIC DNA]</scope>
    <source>
        <strain evidence="6 7">DSM 15692</strain>
    </source>
</reference>
<feature type="binding site" evidence="5">
    <location>
        <position position="93"/>
    </location>
    <ligand>
        <name>Mg(2+)</name>
        <dbReference type="ChEBI" id="CHEBI:18420"/>
        <label>2</label>
    </ligand>
</feature>
<dbReference type="OrthoDB" id="9772456at2"/>
<dbReference type="RefSeq" id="WP_073297378.1">
    <property type="nucleotide sequence ID" value="NZ_FQUF01000013.1"/>
</dbReference>
<dbReference type="PRINTS" id="PR00377">
    <property type="entry name" value="IMPHPHTASES"/>
</dbReference>
<organism evidence="6 7">
    <name type="scientific">Atopostipes suicloacalis DSM 15692</name>
    <dbReference type="NCBI Taxonomy" id="1121025"/>
    <lineage>
        <taxon>Bacteria</taxon>
        <taxon>Bacillati</taxon>
        <taxon>Bacillota</taxon>
        <taxon>Bacilli</taxon>
        <taxon>Lactobacillales</taxon>
        <taxon>Carnobacteriaceae</taxon>
        <taxon>Atopostipes</taxon>
    </lineage>
</organism>
<dbReference type="SUPFAM" id="SSF56655">
    <property type="entry name" value="Carbohydrate phosphatase"/>
    <property type="match status" value="1"/>
</dbReference>
<dbReference type="Gene3D" id="3.40.190.80">
    <property type="match status" value="1"/>
</dbReference>
<dbReference type="AlphaFoldDB" id="A0A1M4VXU8"/>
<comment type="cofactor">
    <cofactor evidence="1 5">
        <name>Mg(2+)</name>
        <dbReference type="ChEBI" id="CHEBI:18420"/>
    </cofactor>
</comment>
<evidence type="ECO:0000313" key="7">
    <source>
        <dbReference type="Proteomes" id="UP000184128"/>
    </source>
</evidence>
<name>A0A1M4VXU8_9LACT</name>